<keyword evidence="1" id="KW-0472">Membrane</keyword>
<keyword evidence="3" id="KW-1185">Reference proteome</keyword>
<feature type="transmembrane region" description="Helical" evidence="1">
    <location>
        <begin position="80"/>
        <end position="100"/>
    </location>
</feature>
<dbReference type="InterPro" id="IPR043739">
    <property type="entry name" value="DUF5684"/>
</dbReference>
<dbReference type="RefSeq" id="WP_323574889.1">
    <property type="nucleotide sequence ID" value="NZ_JAYGJQ010000001.1"/>
</dbReference>
<protein>
    <submittedName>
        <fullName evidence="2">DUF5684 domain-containing protein</fullName>
    </submittedName>
</protein>
<gene>
    <name evidence="2" type="ORF">SHI21_04185</name>
</gene>
<organism evidence="2 3">
    <name type="scientific">Bacteriovorax antarcticus</name>
    <dbReference type="NCBI Taxonomy" id="3088717"/>
    <lineage>
        <taxon>Bacteria</taxon>
        <taxon>Pseudomonadati</taxon>
        <taxon>Bdellovibrionota</taxon>
        <taxon>Bacteriovoracia</taxon>
        <taxon>Bacteriovoracales</taxon>
        <taxon>Bacteriovoracaceae</taxon>
        <taxon>Bacteriovorax</taxon>
    </lineage>
</organism>
<dbReference type="EMBL" id="JAYGJQ010000001">
    <property type="protein sequence ID" value="MEA9355382.1"/>
    <property type="molecule type" value="Genomic_DNA"/>
</dbReference>
<evidence type="ECO:0000313" key="2">
    <source>
        <dbReference type="EMBL" id="MEA9355382.1"/>
    </source>
</evidence>
<dbReference type="Proteomes" id="UP001302274">
    <property type="component" value="Unassembled WGS sequence"/>
</dbReference>
<comment type="caution">
    <text evidence="2">The sequence shown here is derived from an EMBL/GenBank/DDBJ whole genome shotgun (WGS) entry which is preliminary data.</text>
</comment>
<accession>A0ABU5VS13</accession>
<evidence type="ECO:0000256" key="1">
    <source>
        <dbReference type="SAM" id="Phobius"/>
    </source>
</evidence>
<keyword evidence="1" id="KW-1133">Transmembrane helix</keyword>
<reference evidence="2 3" key="1">
    <citation type="submission" date="2023-11" db="EMBL/GenBank/DDBJ databases">
        <title>A Novel Polar Bacteriovorax (B. antarcticus) Isolated from the Biocrust in Antarctica.</title>
        <authorList>
            <person name="Mun W."/>
            <person name="Choi S.Y."/>
            <person name="Mitchell R.J."/>
        </authorList>
    </citation>
    <scope>NUCLEOTIDE SEQUENCE [LARGE SCALE GENOMIC DNA]</scope>
    <source>
        <strain evidence="2 3">PP10</strain>
    </source>
</reference>
<sequence length="114" mass="13324">MTYFLYFLIFITNLLGLWKVFEKAGYPGWSAFIPLYNVYILVRIVDLPVLFILFYFVPVINIMAHAYTCFKLAQCFDKGLFYTVGIFFLPFIFIPVLGFGKSRFTGIPLRMMSL</sequence>
<evidence type="ECO:0000313" key="3">
    <source>
        <dbReference type="Proteomes" id="UP001302274"/>
    </source>
</evidence>
<proteinExistence type="predicted"/>
<keyword evidence="1" id="KW-0812">Transmembrane</keyword>
<dbReference type="Pfam" id="PF18936">
    <property type="entry name" value="DUF5684"/>
    <property type="match status" value="1"/>
</dbReference>
<name>A0ABU5VS13_9BACT</name>